<evidence type="ECO:0000256" key="11">
    <source>
        <dbReference type="ARBA" id="ARBA00023303"/>
    </source>
</evidence>
<dbReference type="PRINTS" id="PR01415">
    <property type="entry name" value="ANKYRIN"/>
</dbReference>
<feature type="repeat" description="ANK" evidence="12">
    <location>
        <begin position="388"/>
        <end position="420"/>
    </location>
</feature>
<feature type="repeat" description="ANK" evidence="12">
    <location>
        <begin position="629"/>
        <end position="661"/>
    </location>
</feature>
<evidence type="ECO:0000256" key="1">
    <source>
        <dbReference type="ARBA" id="ARBA00004141"/>
    </source>
</evidence>
<dbReference type="PROSITE" id="PS50088">
    <property type="entry name" value="ANK_REPEAT"/>
    <property type="match status" value="12"/>
</dbReference>
<dbReference type="GeneID" id="16074657"/>
<dbReference type="FunCoup" id="F2U9M1">
    <property type="interactions" value="66"/>
</dbReference>
<dbReference type="InterPro" id="IPR052076">
    <property type="entry name" value="TRP_cation_channel"/>
</dbReference>
<dbReference type="PROSITE" id="PS50297">
    <property type="entry name" value="ANK_REP_REGION"/>
    <property type="match status" value="10"/>
</dbReference>
<evidence type="ECO:0000256" key="9">
    <source>
        <dbReference type="ARBA" id="ARBA00023136"/>
    </source>
</evidence>
<dbReference type="KEGG" id="sre:PTSG_04761"/>
<feature type="domain" description="Ion transport" evidence="16">
    <location>
        <begin position="797"/>
        <end position="1021"/>
    </location>
</feature>
<keyword evidence="5" id="KW-0677">Repeat</keyword>
<evidence type="ECO:0000256" key="10">
    <source>
        <dbReference type="ARBA" id="ARBA00023180"/>
    </source>
</evidence>
<feature type="repeat" description="ANK" evidence="12">
    <location>
        <begin position="148"/>
        <end position="180"/>
    </location>
</feature>
<dbReference type="OrthoDB" id="1661883at2759"/>
<dbReference type="AlphaFoldDB" id="F2U9M1"/>
<keyword evidence="11" id="KW-0407">Ion channel</keyword>
<dbReference type="Pfam" id="PF13857">
    <property type="entry name" value="Ank_5"/>
    <property type="match status" value="1"/>
</dbReference>
<dbReference type="InParanoid" id="F2U9M1"/>
<dbReference type="eggNOG" id="KOG0510">
    <property type="taxonomic scope" value="Eukaryota"/>
</dbReference>
<feature type="repeat" description="ANK" evidence="12">
    <location>
        <begin position="529"/>
        <end position="561"/>
    </location>
</feature>
<dbReference type="Gene3D" id="1.10.287.70">
    <property type="match status" value="1"/>
</dbReference>
<feature type="compositionally biased region" description="Low complexity" evidence="14">
    <location>
        <begin position="55"/>
        <end position="65"/>
    </location>
</feature>
<dbReference type="GO" id="GO:1902495">
    <property type="term" value="C:transmembrane transporter complex"/>
    <property type="evidence" value="ECO:0007669"/>
    <property type="project" value="TreeGrafter"/>
</dbReference>
<keyword evidence="2" id="KW-0813">Transport</keyword>
<gene>
    <name evidence="17" type="ORF">PTSG_04761</name>
</gene>
<organism evidence="18">
    <name type="scientific">Salpingoeca rosetta (strain ATCC 50818 / BSB-021)</name>
    <dbReference type="NCBI Taxonomy" id="946362"/>
    <lineage>
        <taxon>Eukaryota</taxon>
        <taxon>Choanoflagellata</taxon>
        <taxon>Craspedida</taxon>
        <taxon>Salpingoecidae</taxon>
        <taxon>Salpingoeca</taxon>
    </lineage>
</organism>
<feature type="transmembrane region" description="Helical" evidence="15">
    <location>
        <begin position="992"/>
        <end position="1016"/>
    </location>
</feature>
<dbReference type="EMBL" id="GL832965">
    <property type="protein sequence ID" value="EGD73048.1"/>
    <property type="molecule type" value="Genomic_DNA"/>
</dbReference>
<feature type="repeat" description="ANK" evidence="12">
    <location>
        <begin position="322"/>
        <end position="354"/>
    </location>
</feature>
<feature type="compositionally biased region" description="Polar residues" evidence="14">
    <location>
        <begin position="73"/>
        <end position="83"/>
    </location>
</feature>
<dbReference type="Pfam" id="PF13637">
    <property type="entry name" value="Ank_4"/>
    <property type="match status" value="1"/>
</dbReference>
<protein>
    <submittedName>
        <fullName evidence="17">Ankyrin repeat domain-containing protein</fullName>
    </submittedName>
</protein>
<dbReference type="PANTHER" id="PTHR47143:SF1">
    <property type="entry name" value="ION_TRANS DOMAIN-CONTAINING PROTEIN"/>
    <property type="match status" value="1"/>
</dbReference>
<keyword evidence="9 15" id="KW-0472">Membrane</keyword>
<feature type="transmembrane region" description="Helical" evidence="15">
    <location>
        <begin position="793"/>
        <end position="812"/>
    </location>
</feature>
<dbReference type="RefSeq" id="XP_004994079.1">
    <property type="nucleotide sequence ID" value="XM_004994022.1"/>
</dbReference>
<evidence type="ECO:0000256" key="6">
    <source>
        <dbReference type="ARBA" id="ARBA00022989"/>
    </source>
</evidence>
<dbReference type="Pfam" id="PF00520">
    <property type="entry name" value="Ion_trans"/>
    <property type="match status" value="1"/>
</dbReference>
<name>F2U9M1_SALR5</name>
<keyword evidence="7 12" id="KW-0040">ANK repeat</keyword>
<evidence type="ECO:0000256" key="7">
    <source>
        <dbReference type="ARBA" id="ARBA00023043"/>
    </source>
</evidence>
<proteinExistence type="predicted"/>
<dbReference type="Gene3D" id="1.25.40.20">
    <property type="entry name" value="Ankyrin repeat-containing domain"/>
    <property type="match status" value="6"/>
</dbReference>
<sequence>MASRMSSVDPDEPEYFQDNPVPEMRGTLPGDAENGAGPVHETTLSTIPDEEEARQQQQQQQQQQQAAEDSLRPITNGSGSKSQLFRKPTLGPITNEEFIAQELKVIIDDETRTLDSLIQATREGNRSFVQAILEQDMGMRVVNRVDDEGLTPLHYAARSADVDMVQLLLSNGANPLAPGEEDITPLHVTAKLCNEQILRALLEYVAKKSDLQTEDAYGSTALHYAVMRKNDDKCAELLISKGADVNASDAQKLTPLHVAATYGHHKPVALLIKHGADVFAQDIDRGTPMHAAAMGGHNAVLRKLIVGAGDQIAALLEDPDAQGNTALHLAVENQHVRATNILLRRGANTEAQNDTGSTPLHLAARGTKQRIITLLMEHNAQLNARDEELMTPLHRAAMFNRVEIIKLLTSAGADPDAVDNDGFTPLICACWKGHEEAFNLLLDNGASLLRGDKLGKNALLWAIDEHQKAIVNDILKWCTHHNNTAPLRVCDRYSNTALHVAAQVGNTAIAAKLLESGERDFFLEARNDEERNPLHEAAVQGHVNMALLLIKTDARLLEDDDYQRNKPLHLAATHGHAIFVERLLARGAAIDARNDFRWTPLDCAAFRGYVDVAGVLVKHGAPVDSTDNNKMTPLHLAARSGHVDVVTLLLNSKASLALKNADGENALDMAVRHGRVETALAIINHERWEQAMDNCDEHGITPMKRMIILMPEAALAVLKRCWCDNGRQPTDADFAITYTWKYIDEEQSTGFHSDVENMPLWLMQKHNRAELLAHPVTEALVFFKHKHFGAITYYLNLAFYALFLFFLTFFIVDVPMRLGETADLAGLSVAAQFIVVVFSTFRVLAEVAQMAFDRSKYFTDFVNVLEWAVFTTSLGFFIPFYIGSEQTVAQWSSGAAAVFLAWVNFVALMRKLDAFGIYVLMFEETVITVLKVQVVFFLFVIGFALSFFILFQDTFYFSDIGRSIMKTLVMMTGEFEYIDYFPDELSFEVLPYFMFALFVIIMPIILMNLLVGLAVGDIQRILDNARLNRRKMRVQDLLPLQAFLVWMHSRLPFINDRDVDTFYRATYKLHVNKRSFWRWLASRIITFKQEYSIVDLDTHVEMTELEKLQAANRGLTRDVNKLRKKLRQLTAVVEDQALLIRDMCHANDIELDWD</sequence>
<dbReference type="Proteomes" id="UP000007799">
    <property type="component" value="Unassembled WGS sequence"/>
</dbReference>
<dbReference type="Pfam" id="PF12796">
    <property type="entry name" value="Ank_2"/>
    <property type="match status" value="5"/>
</dbReference>
<dbReference type="GO" id="GO:0005216">
    <property type="term" value="F:monoatomic ion channel activity"/>
    <property type="evidence" value="ECO:0007669"/>
    <property type="project" value="InterPro"/>
</dbReference>
<evidence type="ECO:0000313" key="17">
    <source>
        <dbReference type="EMBL" id="EGD73048.1"/>
    </source>
</evidence>
<dbReference type="PANTHER" id="PTHR47143">
    <property type="entry name" value="TRANSIENT RECEPTOR POTENTIAL CATION CHANNEL PROTEIN PAINLESS"/>
    <property type="match status" value="1"/>
</dbReference>
<evidence type="ECO:0000256" key="15">
    <source>
        <dbReference type="SAM" id="Phobius"/>
    </source>
</evidence>
<keyword evidence="6 15" id="KW-1133">Transmembrane helix</keyword>
<feature type="repeat" description="ANK" evidence="12">
    <location>
        <begin position="563"/>
        <end position="595"/>
    </location>
</feature>
<evidence type="ECO:0000256" key="14">
    <source>
        <dbReference type="SAM" id="MobiDB-lite"/>
    </source>
</evidence>
<evidence type="ECO:0000256" key="2">
    <source>
        <dbReference type="ARBA" id="ARBA00022448"/>
    </source>
</evidence>
<accession>F2U9M1</accession>
<feature type="repeat" description="ANK" evidence="12">
    <location>
        <begin position="421"/>
        <end position="453"/>
    </location>
</feature>
<feature type="coiled-coil region" evidence="13">
    <location>
        <begin position="1105"/>
        <end position="1132"/>
    </location>
</feature>
<feature type="repeat" description="ANK" evidence="12">
    <location>
        <begin position="493"/>
        <end position="517"/>
    </location>
</feature>
<evidence type="ECO:0000256" key="12">
    <source>
        <dbReference type="PROSITE-ProRule" id="PRU00023"/>
    </source>
</evidence>
<dbReference type="InterPro" id="IPR005821">
    <property type="entry name" value="Ion_trans_dom"/>
</dbReference>
<keyword evidence="10" id="KW-0325">Glycoprotein</keyword>
<evidence type="ECO:0000256" key="13">
    <source>
        <dbReference type="SAM" id="Coils"/>
    </source>
</evidence>
<dbReference type="STRING" id="946362.F2U9M1"/>
<evidence type="ECO:0000313" key="18">
    <source>
        <dbReference type="Proteomes" id="UP000007799"/>
    </source>
</evidence>
<dbReference type="InterPro" id="IPR036770">
    <property type="entry name" value="Ankyrin_rpt-contain_sf"/>
</dbReference>
<evidence type="ECO:0000256" key="8">
    <source>
        <dbReference type="ARBA" id="ARBA00023065"/>
    </source>
</evidence>
<keyword evidence="4 15" id="KW-0812">Transmembrane</keyword>
<evidence type="ECO:0000259" key="16">
    <source>
        <dbReference type="Pfam" id="PF00520"/>
    </source>
</evidence>
<keyword evidence="13" id="KW-0175">Coiled coil</keyword>
<dbReference type="SUPFAM" id="SSF48403">
    <property type="entry name" value="Ankyrin repeat"/>
    <property type="match status" value="2"/>
</dbReference>
<keyword evidence="8" id="KW-0406">Ion transport</keyword>
<feature type="repeat" description="ANK" evidence="12">
    <location>
        <begin position="355"/>
        <end position="387"/>
    </location>
</feature>
<feature type="repeat" description="ANK" evidence="12">
    <location>
        <begin position="251"/>
        <end position="283"/>
    </location>
</feature>
<evidence type="ECO:0000256" key="5">
    <source>
        <dbReference type="ARBA" id="ARBA00022737"/>
    </source>
</evidence>
<evidence type="ECO:0000256" key="4">
    <source>
        <dbReference type="ARBA" id="ARBA00022692"/>
    </source>
</evidence>
<evidence type="ECO:0000256" key="3">
    <source>
        <dbReference type="ARBA" id="ARBA00022606"/>
    </source>
</evidence>
<feature type="transmembrane region" description="Helical" evidence="15">
    <location>
        <begin position="929"/>
        <end position="951"/>
    </location>
</feature>
<feature type="repeat" description="ANK" evidence="12">
    <location>
        <begin position="596"/>
        <end position="628"/>
    </location>
</feature>
<dbReference type="Pfam" id="PF00023">
    <property type="entry name" value="Ank"/>
    <property type="match status" value="1"/>
</dbReference>
<feature type="transmembrane region" description="Helical" evidence="15">
    <location>
        <begin position="888"/>
        <end position="908"/>
    </location>
</feature>
<keyword evidence="18" id="KW-1185">Reference proteome</keyword>
<feature type="transmembrane region" description="Helical" evidence="15">
    <location>
        <begin position="857"/>
        <end position="882"/>
    </location>
</feature>
<feature type="repeat" description="ANK" evidence="12">
    <location>
        <begin position="217"/>
        <end position="250"/>
    </location>
</feature>
<keyword evidence="3" id="KW-0716">Sensory transduction</keyword>
<reference evidence="17" key="1">
    <citation type="submission" date="2009-08" db="EMBL/GenBank/DDBJ databases">
        <title>Annotation of Salpingoeca rosetta.</title>
        <authorList>
            <consortium name="The Broad Institute Genome Sequencing Platform"/>
            <person name="Russ C."/>
            <person name="Cuomo C."/>
            <person name="Burger G."/>
            <person name="Gray M.W."/>
            <person name="Holland P.W.H."/>
            <person name="King N."/>
            <person name="Lang F.B.F."/>
            <person name="Roger A.J."/>
            <person name="Ruiz-Trillo I."/>
            <person name="Young S.K."/>
            <person name="Zeng Q."/>
            <person name="Gargeya S."/>
            <person name="Alvarado L."/>
            <person name="Berlin A."/>
            <person name="Chapman S.B."/>
            <person name="Chen Z."/>
            <person name="Freedman E."/>
            <person name="Gellesch M."/>
            <person name="Goldberg J."/>
            <person name="Griggs A."/>
            <person name="Gujja S."/>
            <person name="Heilman E."/>
            <person name="Heiman D."/>
            <person name="Howarth C."/>
            <person name="Mehta T."/>
            <person name="Neiman D."/>
            <person name="Pearson M."/>
            <person name="Roberts A."/>
            <person name="Saif S."/>
            <person name="Shea T."/>
            <person name="Shenoy N."/>
            <person name="Sisk P."/>
            <person name="Stolte C."/>
            <person name="Sykes S."/>
            <person name="White J."/>
            <person name="Yandava C."/>
            <person name="Haas B."/>
            <person name="Nusbaum C."/>
            <person name="Birren B."/>
        </authorList>
    </citation>
    <scope>NUCLEOTIDE SEQUENCE [LARGE SCALE GENOMIC DNA]</scope>
    <source>
        <strain evidence="17">ATCC 50818</strain>
    </source>
</reference>
<dbReference type="SMART" id="SM00248">
    <property type="entry name" value="ANK"/>
    <property type="match status" value="15"/>
</dbReference>
<comment type="subcellular location">
    <subcellularLocation>
        <location evidence="1">Membrane</location>
        <topology evidence="1">Multi-pass membrane protein</topology>
    </subcellularLocation>
</comment>
<dbReference type="InterPro" id="IPR002110">
    <property type="entry name" value="Ankyrin_rpt"/>
</dbReference>
<feature type="region of interest" description="Disordered" evidence="14">
    <location>
        <begin position="1"/>
        <end position="88"/>
    </location>
</feature>